<dbReference type="EMBL" id="SACO01000004">
    <property type="protein sequence ID" value="RVU05845.1"/>
    <property type="molecule type" value="Genomic_DNA"/>
</dbReference>
<evidence type="ECO:0000256" key="2">
    <source>
        <dbReference type="SAM" id="SignalP"/>
    </source>
</evidence>
<sequence>MQQRNVHLMTWCQRGMIPAALMAMAAMSGAGAAYGQSANPPRIVLLGTGGGPGGRVDRAGIATMLEVDGKRYLIDAGSGVSRQLAHAGVAERDVPLVFLTHLHDDHYAGLTALASFAYSTRGKGLTLIGPSGVADLAQAVAGVMAINSHIRTAEGGQLPSPAHFLSARPLAAGETFSDGTVTVRAVANSHYTLIDRSKAPEAQSLSYRFDFGGKSVVFTGDTGPSEAVVALAKGADILICEMATAADRAAVPPPVQKHMDVEHLTPAQAGDLARQAGVRHLVLSHVGQVSESDLTQVRAHFSGTVTLGRDLDIIQP</sequence>
<feature type="signal peptide" evidence="2">
    <location>
        <begin position="1"/>
        <end position="32"/>
    </location>
</feature>
<dbReference type="AlphaFoldDB" id="A0A437N7D8"/>
<dbReference type="Proteomes" id="UP000282837">
    <property type="component" value="Unassembled WGS sequence"/>
</dbReference>
<dbReference type="Pfam" id="PF12706">
    <property type="entry name" value="Lactamase_B_2"/>
    <property type="match status" value="1"/>
</dbReference>
<reference evidence="4 5" key="1">
    <citation type="submission" date="2019-01" db="EMBL/GenBank/DDBJ databases">
        <authorList>
            <person name="Chen W.-M."/>
        </authorList>
    </citation>
    <scope>NUCLEOTIDE SEQUENCE [LARGE SCALE GENOMIC DNA]</scope>
    <source>
        <strain evidence="4 5">FSY-9</strain>
    </source>
</reference>
<dbReference type="SUPFAM" id="SSF56281">
    <property type="entry name" value="Metallo-hydrolase/oxidoreductase"/>
    <property type="match status" value="1"/>
</dbReference>
<dbReference type="Gene3D" id="3.60.15.10">
    <property type="entry name" value="Ribonuclease Z/Hydroxyacylglutathione hydrolase-like"/>
    <property type="match status" value="1"/>
</dbReference>
<evidence type="ECO:0000313" key="4">
    <source>
        <dbReference type="EMBL" id="RVU05845.1"/>
    </source>
</evidence>
<dbReference type="GO" id="GO:0042781">
    <property type="term" value="F:3'-tRNA processing endoribonuclease activity"/>
    <property type="evidence" value="ECO:0007669"/>
    <property type="project" value="TreeGrafter"/>
</dbReference>
<name>A0A437N7D8_9SPHN</name>
<keyword evidence="5" id="KW-1185">Reference proteome</keyword>
<evidence type="ECO:0000256" key="1">
    <source>
        <dbReference type="ARBA" id="ARBA00022801"/>
    </source>
</evidence>
<feature type="chain" id="PRO_5018987898" evidence="2">
    <location>
        <begin position="33"/>
        <end position="316"/>
    </location>
</feature>
<dbReference type="CDD" id="cd07719">
    <property type="entry name" value="arylsulfatase_AtsA-like_MBL-fold"/>
    <property type="match status" value="1"/>
</dbReference>
<dbReference type="OrthoDB" id="9803916at2"/>
<gene>
    <name evidence="4" type="ORF">EOE18_07665</name>
</gene>
<dbReference type="InterPro" id="IPR044094">
    <property type="entry name" value="AtsA-like_MBL-fold"/>
</dbReference>
<proteinExistence type="predicted"/>
<evidence type="ECO:0000313" key="5">
    <source>
        <dbReference type="Proteomes" id="UP000282837"/>
    </source>
</evidence>
<evidence type="ECO:0000259" key="3">
    <source>
        <dbReference type="SMART" id="SM00849"/>
    </source>
</evidence>
<accession>A0A437N7D8</accession>
<dbReference type="InterPro" id="IPR036866">
    <property type="entry name" value="RibonucZ/Hydroxyglut_hydro"/>
</dbReference>
<dbReference type="PANTHER" id="PTHR46018">
    <property type="entry name" value="ZINC PHOSPHODIESTERASE ELAC PROTEIN 1"/>
    <property type="match status" value="1"/>
</dbReference>
<protein>
    <submittedName>
        <fullName evidence="4">MBL fold metallo-hydrolase</fullName>
    </submittedName>
</protein>
<feature type="domain" description="Metallo-beta-lactamase" evidence="3">
    <location>
        <begin position="59"/>
        <end position="259"/>
    </location>
</feature>
<keyword evidence="1 4" id="KW-0378">Hydrolase</keyword>
<dbReference type="InterPro" id="IPR001279">
    <property type="entry name" value="Metallo-B-lactamas"/>
</dbReference>
<keyword evidence="2" id="KW-0732">Signal</keyword>
<organism evidence="4 5">
    <name type="scientific">Novosphingobium umbonatum</name>
    <dbReference type="NCBI Taxonomy" id="1908524"/>
    <lineage>
        <taxon>Bacteria</taxon>
        <taxon>Pseudomonadati</taxon>
        <taxon>Pseudomonadota</taxon>
        <taxon>Alphaproteobacteria</taxon>
        <taxon>Sphingomonadales</taxon>
        <taxon>Sphingomonadaceae</taxon>
        <taxon>Novosphingobium</taxon>
    </lineage>
</organism>
<dbReference type="SMART" id="SM00849">
    <property type="entry name" value="Lactamase_B"/>
    <property type="match status" value="1"/>
</dbReference>
<comment type="caution">
    <text evidence="4">The sequence shown here is derived from an EMBL/GenBank/DDBJ whole genome shotgun (WGS) entry which is preliminary data.</text>
</comment>
<dbReference type="PANTHER" id="PTHR46018:SF4">
    <property type="entry name" value="METALLO-HYDROLASE YHFI-RELATED"/>
    <property type="match status" value="1"/>
</dbReference>